<dbReference type="OrthoDB" id="99530at2759"/>
<sequence length="251" mass="29364">MANHKPRADRVRWGWRRLTIDVNSGKRINTTSQHQRKTWEDRRHANPASRSNYEYGDFIIMPSCQCCSSRRRYYTAPRNGKHTCRVLFNWYTNHIWETVKGKKEQNKRAEVKAAINIMIVLCQKPFTIPLEPRRADTGAYQYWKDSLWALALSMDTAANERLHSFDHKKTTRKASSLRNRWRRLRTSHPDAYRSLGAQYLALRFSGSIVDDCTPAPHQWTSQPQHTDQDNISLPPAGVEPAAWKQSLPLYR</sequence>
<dbReference type="EMBL" id="NCKW01000217">
    <property type="protein sequence ID" value="POM80963.1"/>
    <property type="molecule type" value="Genomic_DNA"/>
</dbReference>
<keyword evidence="3" id="KW-1185">Reference proteome</keyword>
<organism evidence="2 3">
    <name type="scientific">Phytophthora palmivora</name>
    <dbReference type="NCBI Taxonomy" id="4796"/>
    <lineage>
        <taxon>Eukaryota</taxon>
        <taxon>Sar</taxon>
        <taxon>Stramenopiles</taxon>
        <taxon>Oomycota</taxon>
        <taxon>Peronosporomycetes</taxon>
        <taxon>Peronosporales</taxon>
        <taxon>Peronosporaceae</taxon>
        <taxon>Phytophthora</taxon>
    </lineage>
</organism>
<feature type="region of interest" description="Disordered" evidence="1">
    <location>
        <begin position="215"/>
        <end position="237"/>
    </location>
</feature>
<proteinExistence type="predicted"/>
<evidence type="ECO:0000313" key="3">
    <source>
        <dbReference type="Proteomes" id="UP000237271"/>
    </source>
</evidence>
<name>A0A2P4YT49_9STRA</name>
<evidence type="ECO:0000313" key="2">
    <source>
        <dbReference type="EMBL" id="POM80963.1"/>
    </source>
</evidence>
<comment type="caution">
    <text evidence="2">The sequence shown here is derived from an EMBL/GenBank/DDBJ whole genome shotgun (WGS) entry which is preliminary data.</text>
</comment>
<gene>
    <name evidence="2" type="ORF">PHPALM_1134</name>
</gene>
<dbReference type="Proteomes" id="UP000237271">
    <property type="component" value="Unassembled WGS sequence"/>
</dbReference>
<dbReference type="AlphaFoldDB" id="A0A2P4YT49"/>
<protein>
    <submittedName>
        <fullName evidence="2">Uncharacterized protein</fullName>
    </submittedName>
</protein>
<evidence type="ECO:0000256" key="1">
    <source>
        <dbReference type="SAM" id="MobiDB-lite"/>
    </source>
</evidence>
<reference evidence="2 3" key="1">
    <citation type="journal article" date="2017" name="Genome Biol. Evol.">
        <title>Phytophthora megakarya and P. palmivora, closely related causal agents of cacao black pod rot, underwent increases in genome sizes and gene numbers by different mechanisms.</title>
        <authorList>
            <person name="Ali S.S."/>
            <person name="Shao J."/>
            <person name="Lary D.J."/>
            <person name="Kronmiller B."/>
            <person name="Shen D."/>
            <person name="Strem M.D."/>
            <person name="Amoako-Attah I."/>
            <person name="Akrofi A.Y."/>
            <person name="Begoude B.A."/>
            <person name="Ten Hoopen G.M."/>
            <person name="Coulibaly K."/>
            <person name="Kebe B.I."/>
            <person name="Melnick R.L."/>
            <person name="Guiltinan M.J."/>
            <person name="Tyler B.M."/>
            <person name="Meinhardt L.W."/>
            <person name="Bailey B.A."/>
        </authorList>
    </citation>
    <scope>NUCLEOTIDE SEQUENCE [LARGE SCALE GENOMIC DNA]</scope>
    <source>
        <strain evidence="3">sbr112.9</strain>
    </source>
</reference>
<accession>A0A2P4YT49</accession>
<feature type="region of interest" description="Disordered" evidence="1">
    <location>
        <begin position="26"/>
        <end position="45"/>
    </location>
</feature>
<feature type="compositionally biased region" description="Polar residues" evidence="1">
    <location>
        <begin position="218"/>
        <end position="231"/>
    </location>
</feature>